<dbReference type="RefSeq" id="WP_147784786.1">
    <property type="nucleotide sequence ID" value="NZ_VRMG01000011.1"/>
</dbReference>
<accession>A0A5C8UN14</accession>
<organism evidence="2 3">
    <name type="scientific">Lacisediminihabitans profunda</name>
    <dbReference type="NCBI Taxonomy" id="2594790"/>
    <lineage>
        <taxon>Bacteria</taxon>
        <taxon>Bacillati</taxon>
        <taxon>Actinomycetota</taxon>
        <taxon>Actinomycetes</taxon>
        <taxon>Micrococcales</taxon>
        <taxon>Microbacteriaceae</taxon>
        <taxon>Lacisediminihabitans</taxon>
    </lineage>
</organism>
<dbReference type="Proteomes" id="UP000321379">
    <property type="component" value="Unassembled WGS sequence"/>
</dbReference>
<name>A0A5C8UN14_9MICO</name>
<evidence type="ECO:0000313" key="3">
    <source>
        <dbReference type="Proteomes" id="UP000321379"/>
    </source>
</evidence>
<sequence length="95" mass="10765">MTDVGSAPWAGREDEATAPTRSLSPEQQLELIDRVKGLEARLAQVAATRELTPTEQLSAEQQLLELRRSLPWRVGRVVTIPVRVLQRAGRRLRRR</sequence>
<protein>
    <submittedName>
        <fullName evidence="2">Uncharacterized protein</fullName>
    </submittedName>
</protein>
<proteinExistence type="predicted"/>
<reference evidence="2 3" key="1">
    <citation type="submission" date="2019-08" db="EMBL/GenBank/DDBJ databases">
        <title>Bacterial whole genome sequence for Glaciihabitans sp. CHu50b-6-2.</title>
        <authorList>
            <person name="Jin L."/>
        </authorList>
    </citation>
    <scope>NUCLEOTIDE SEQUENCE [LARGE SCALE GENOMIC DNA]</scope>
    <source>
        <strain evidence="2 3">CHu50b-6-2</strain>
    </source>
</reference>
<dbReference type="AlphaFoldDB" id="A0A5C8UN14"/>
<gene>
    <name evidence="2" type="ORF">FVP33_16495</name>
</gene>
<keyword evidence="3" id="KW-1185">Reference proteome</keyword>
<evidence type="ECO:0000313" key="2">
    <source>
        <dbReference type="EMBL" id="TXN28789.1"/>
    </source>
</evidence>
<comment type="caution">
    <text evidence="2">The sequence shown here is derived from an EMBL/GenBank/DDBJ whole genome shotgun (WGS) entry which is preliminary data.</text>
</comment>
<dbReference type="EMBL" id="VRMG01000011">
    <property type="protein sequence ID" value="TXN28789.1"/>
    <property type="molecule type" value="Genomic_DNA"/>
</dbReference>
<evidence type="ECO:0000256" key="1">
    <source>
        <dbReference type="SAM" id="MobiDB-lite"/>
    </source>
</evidence>
<feature type="region of interest" description="Disordered" evidence="1">
    <location>
        <begin position="1"/>
        <end position="26"/>
    </location>
</feature>